<feature type="transmembrane region" description="Helical" evidence="1">
    <location>
        <begin position="14"/>
        <end position="37"/>
    </location>
</feature>
<reference evidence="2 3" key="1">
    <citation type="submission" date="2018-05" db="EMBL/GenBank/DDBJ databases">
        <title>genome sequencing of Nitrosopumilus sp. NM25.</title>
        <authorList>
            <person name="Mori K."/>
            <person name="Nakagawa T."/>
        </authorList>
    </citation>
    <scope>NUCLEOTIDE SEQUENCE [LARGE SCALE GENOMIC DNA]</scope>
    <source>
        <strain evidence="2 3">NM25</strain>
    </source>
</reference>
<sequence length="72" mass="7903">MTGDESSKISIREIVLKGTIIALIVTIPSLSTFVLIWVLLDDLFLGVILGAFVHFIAMGFSLKISKKILVKK</sequence>
<keyword evidence="1" id="KW-0472">Membrane</keyword>
<keyword evidence="3" id="KW-1185">Reference proteome</keyword>
<feature type="transmembrane region" description="Helical" evidence="1">
    <location>
        <begin position="43"/>
        <end position="62"/>
    </location>
</feature>
<organism evidence="2 3">
    <name type="scientific">Nitrosopumilus zosterae</name>
    <dbReference type="NCBI Taxonomy" id="718286"/>
    <lineage>
        <taxon>Archaea</taxon>
        <taxon>Nitrososphaerota</taxon>
        <taxon>Nitrososphaeria</taxon>
        <taxon>Nitrosopumilales</taxon>
        <taxon>Nitrosopumilaceae</taxon>
        <taxon>Nitrosopumilus</taxon>
    </lineage>
</organism>
<proteinExistence type="predicted"/>
<gene>
    <name evidence="2" type="ORF">NZNM25_10770</name>
</gene>
<evidence type="ECO:0000313" key="3">
    <source>
        <dbReference type="Proteomes" id="UP000245829"/>
    </source>
</evidence>
<protein>
    <submittedName>
        <fullName evidence="2">Uncharacterized protein</fullName>
    </submittedName>
</protein>
<dbReference type="RefSeq" id="WP_109876932.1">
    <property type="nucleotide sequence ID" value="NZ_AP026695.1"/>
</dbReference>
<keyword evidence="1" id="KW-0812">Transmembrane</keyword>
<dbReference type="Proteomes" id="UP000245829">
    <property type="component" value="Unassembled WGS sequence"/>
</dbReference>
<dbReference type="EMBL" id="BGKI01000006">
    <property type="protein sequence ID" value="GBH34286.1"/>
    <property type="molecule type" value="Genomic_DNA"/>
</dbReference>
<accession>A0A2S2KRK3</accession>
<keyword evidence="1" id="KW-1133">Transmembrane helix</keyword>
<evidence type="ECO:0000313" key="2">
    <source>
        <dbReference type="EMBL" id="GBH34286.1"/>
    </source>
</evidence>
<comment type="caution">
    <text evidence="2">The sequence shown here is derived from an EMBL/GenBank/DDBJ whole genome shotgun (WGS) entry which is preliminary data.</text>
</comment>
<name>A0A2S2KRK3_9ARCH</name>
<dbReference type="OrthoDB" id="11880at2157"/>
<dbReference type="AlphaFoldDB" id="A0A2S2KRK3"/>
<dbReference type="GeneID" id="76208582"/>
<evidence type="ECO:0000256" key="1">
    <source>
        <dbReference type="SAM" id="Phobius"/>
    </source>
</evidence>